<keyword evidence="6 11" id="KW-0547">Nucleotide-binding</keyword>
<dbReference type="InterPro" id="IPR001412">
    <property type="entry name" value="aa-tRNA-synth_I_CS"/>
</dbReference>
<evidence type="ECO:0000256" key="10">
    <source>
        <dbReference type="ARBA" id="ARBA00049339"/>
    </source>
</evidence>
<evidence type="ECO:0000256" key="12">
    <source>
        <dbReference type="RuleBase" id="RU363038"/>
    </source>
</evidence>
<evidence type="ECO:0000256" key="4">
    <source>
        <dbReference type="ARBA" id="ARBA00022490"/>
    </source>
</evidence>
<evidence type="ECO:0000256" key="2">
    <source>
        <dbReference type="ARBA" id="ARBA00005594"/>
    </source>
</evidence>
<accession>A0A7V3YGA0</accession>
<dbReference type="NCBIfam" id="TIGR00456">
    <property type="entry name" value="argS"/>
    <property type="match status" value="1"/>
</dbReference>
<comment type="subunit">
    <text evidence="3 11">Monomer.</text>
</comment>
<evidence type="ECO:0000259" key="14">
    <source>
        <dbReference type="SMART" id="SM01016"/>
    </source>
</evidence>
<keyword evidence="5 11" id="KW-0436">Ligase</keyword>
<dbReference type="AlphaFoldDB" id="A0A7V3YGA0"/>
<keyword evidence="7 11" id="KW-0067">ATP-binding</keyword>
<dbReference type="PANTHER" id="PTHR11956:SF5">
    <property type="entry name" value="ARGININE--TRNA LIGASE, CYTOPLASMIC"/>
    <property type="match status" value="1"/>
</dbReference>
<dbReference type="InterPro" id="IPR036695">
    <property type="entry name" value="Arg-tRNA-synth_N_sf"/>
</dbReference>
<keyword evidence="9 11" id="KW-0030">Aminoacyl-tRNA synthetase</keyword>
<proteinExistence type="inferred from homology"/>
<dbReference type="InterPro" id="IPR035684">
    <property type="entry name" value="ArgRS_core"/>
</dbReference>
<dbReference type="GO" id="GO:0005737">
    <property type="term" value="C:cytoplasm"/>
    <property type="evidence" value="ECO:0007669"/>
    <property type="project" value="UniProtKB-SubCell"/>
</dbReference>
<dbReference type="Gene3D" id="3.30.1360.70">
    <property type="entry name" value="Arginyl tRNA synthetase N-terminal domain"/>
    <property type="match status" value="1"/>
</dbReference>
<sequence length="554" mass="63978">MSYLVLESLREKICEALRSFDPSWERVEFVVEPTREKKHGDFATNVAFLLARIAKRPPREVAQNLWGVLQELLSGMARVEVAGGGFINFTLEDGFLLKLLARVLEEDERFGEVDLGRGKKVQVEFVSVNPTGPLHVGHGKCAAFGDALARILKKAGFQVEKEYYINDAGKQIELLGASLEARFRQLLGEEADIPEGGYRGEYLVDIARELLRERGVALLHLPKEERTKVFQEYAVEKILENIRKDLDDFRVSFDVWFSERSLYENGEVDYVLSLLRERGYTYERDGALWLRTTLWGDDKDRVLVRENGAPTYFASDIAYHWNKWKRGFERVIDIWGADHHGYIPRMHAAMQALGLPEDFLEVFIVQFVTLLRGGQPERMSTRQGEFVPLRNLIDEVGVDVARYYFLMRDPETHLEFDVEEAKRQSMDNPVYYVQYAHARIVSVFREARKRGVEWVPSAEALCPGFENEEERDIARAIVYFPEVVKQSALLRQPYLLCNYLHDLAGTFHAFYNLHRILDEENTLRTVFRLTLCRLTQIVLRNALELLGISVPESM</sequence>
<evidence type="ECO:0000256" key="5">
    <source>
        <dbReference type="ARBA" id="ARBA00022598"/>
    </source>
</evidence>
<evidence type="ECO:0000256" key="3">
    <source>
        <dbReference type="ARBA" id="ARBA00011245"/>
    </source>
</evidence>
<dbReference type="InterPro" id="IPR005148">
    <property type="entry name" value="Arg-tRNA-synth_N"/>
</dbReference>
<dbReference type="FunFam" id="1.10.730.10:FF:000008">
    <property type="entry name" value="Arginine--tRNA ligase"/>
    <property type="match status" value="1"/>
</dbReference>
<dbReference type="GO" id="GO:0006420">
    <property type="term" value="P:arginyl-tRNA aminoacylation"/>
    <property type="evidence" value="ECO:0007669"/>
    <property type="project" value="UniProtKB-UniRule"/>
</dbReference>
<dbReference type="InterPro" id="IPR009080">
    <property type="entry name" value="tRNAsynth_Ia_anticodon-bd"/>
</dbReference>
<dbReference type="InterPro" id="IPR001278">
    <property type="entry name" value="Arg-tRNA-ligase"/>
</dbReference>
<dbReference type="EC" id="6.1.1.19" evidence="11"/>
<dbReference type="PROSITE" id="PS00178">
    <property type="entry name" value="AA_TRNA_LIGASE_I"/>
    <property type="match status" value="1"/>
</dbReference>
<dbReference type="GO" id="GO:0005524">
    <property type="term" value="F:ATP binding"/>
    <property type="evidence" value="ECO:0007669"/>
    <property type="project" value="UniProtKB-UniRule"/>
</dbReference>
<evidence type="ECO:0000256" key="6">
    <source>
        <dbReference type="ARBA" id="ARBA00022741"/>
    </source>
</evidence>
<feature type="domain" description="DALR anticodon binding" evidence="13">
    <location>
        <begin position="433"/>
        <end position="554"/>
    </location>
</feature>
<organism evidence="15">
    <name type="scientific">Candidatus Caldatribacterium californiense</name>
    <dbReference type="NCBI Taxonomy" id="1454726"/>
    <lineage>
        <taxon>Bacteria</taxon>
        <taxon>Pseudomonadati</taxon>
        <taxon>Atribacterota</taxon>
        <taxon>Atribacteria</taxon>
        <taxon>Atribacterales</taxon>
        <taxon>Candidatus Caldatribacteriaceae</taxon>
        <taxon>Candidatus Caldatribacterium</taxon>
    </lineage>
</organism>
<dbReference type="PRINTS" id="PR01038">
    <property type="entry name" value="TRNASYNTHARG"/>
</dbReference>
<dbReference type="Gene3D" id="3.40.50.620">
    <property type="entry name" value="HUPs"/>
    <property type="match status" value="1"/>
</dbReference>
<evidence type="ECO:0000256" key="9">
    <source>
        <dbReference type="ARBA" id="ARBA00023146"/>
    </source>
</evidence>
<name>A0A7V3YGA0_9BACT</name>
<evidence type="ECO:0000313" key="15">
    <source>
        <dbReference type="EMBL" id="HGI30572.1"/>
    </source>
</evidence>
<dbReference type="FunFam" id="3.40.50.620:FF:000062">
    <property type="entry name" value="Arginine--tRNA ligase"/>
    <property type="match status" value="1"/>
</dbReference>
<keyword evidence="4 11" id="KW-0963">Cytoplasm</keyword>
<dbReference type="HAMAP" id="MF_00123">
    <property type="entry name" value="Arg_tRNA_synth"/>
    <property type="match status" value="1"/>
</dbReference>
<feature type="domain" description="Arginyl tRNA synthetase N-terminal" evidence="14">
    <location>
        <begin position="7"/>
        <end position="91"/>
    </location>
</feature>
<protein>
    <recommendedName>
        <fullName evidence="11">Arginine--tRNA ligase</fullName>
        <ecNumber evidence="11">6.1.1.19</ecNumber>
    </recommendedName>
    <alternativeName>
        <fullName evidence="11">Arginyl-tRNA synthetase</fullName>
        <shortName evidence="11">ArgRS</shortName>
    </alternativeName>
</protein>
<dbReference type="Pfam" id="PF05746">
    <property type="entry name" value="DALR_1"/>
    <property type="match status" value="1"/>
</dbReference>
<evidence type="ECO:0000256" key="11">
    <source>
        <dbReference type="HAMAP-Rule" id="MF_00123"/>
    </source>
</evidence>
<dbReference type="EMBL" id="DTFV01000064">
    <property type="protein sequence ID" value="HGI30572.1"/>
    <property type="molecule type" value="Genomic_DNA"/>
</dbReference>
<dbReference type="Pfam" id="PF00750">
    <property type="entry name" value="tRNA-synt_1d"/>
    <property type="match status" value="1"/>
</dbReference>
<evidence type="ECO:0000256" key="8">
    <source>
        <dbReference type="ARBA" id="ARBA00022917"/>
    </source>
</evidence>
<dbReference type="Gene3D" id="1.10.730.10">
    <property type="entry name" value="Isoleucyl-tRNA Synthetase, Domain 1"/>
    <property type="match status" value="1"/>
</dbReference>
<comment type="caution">
    <text evidence="15">The sequence shown here is derived from an EMBL/GenBank/DDBJ whole genome shotgun (WGS) entry which is preliminary data.</text>
</comment>
<dbReference type="Pfam" id="PF03485">
    <property type="entry name" value="Arg_tRNA_synt_N"/>
    <property type="match status" value="1"/>
</dbReference>
<comment type="catalytic activity">
    <reaction evidence="10 11">
        <text>tRNA(Arg) + L-arginine + ATP = L-arginyl-tRNA(Arg) + AMP + diphosphate</text>
        <dbReference type="Rhea" id="RHEA:20301"/>
        <dbReference type="Rhea" id="RHEA-COMP:9658"/>
        <dbReference type="Rhea" id="RHEA-COMP:9673"/>
        <dbReference type="ChEBI" id="CHEBI:30616"/>
        <dbReference type="ChEBI" id="CHEBI:32682"/>
        <dbReference type="ChEBI" id="CHEBI:33019"/>
        <dbReference type="ChEBI" id="CHEBI:78442"/>
        <dbReference type="ChEBI" id="CHEBI:78513"/>
        <dbReference type="ChEBI" id="CHEBI:456215"/>
        <dbReference type="EC" id="6.1.1.19"/>
    </reaction>
</comment>
<evidence type="ECO:0000256" key="1">
    <source>
        <dbReference type="ARBA" id="ARBA00004496"/>
    </source>
</evidence>
<reference evidence="15" key="1">
    <citation type="journal article" date="2020" name="mSystems">
        <title>Genome- and Community-Level Interaction Insights into Carbon Utilization and Element Cycling Functions of Hydrothermarchaeota in Hydrothermal Sediment.</title>
        <authorList>
            <person name="Zhou Z."/>
            <person name="Liu Y."/>
            <person name="Xu W."/>
            <person name="Pan J."/>
            <person name="Luo Z.H."/>
            <person name="Li M."/>
        </authorList>
    </citation>
    <scope>NUCLEOTIDE SEQUENCE [LARGE SCALE GENOMIC DNA]</scope>
    <source>
        <strain evidence="15">SpSt-747</strain>
    </source>
</reference>
<dbReference type="CDD" id="cd00671">
    <property type="entry name" value="ArgRS_core"/>
    <property type="match status" value="1"/>
</dbReference>
<dbReference type="SMART" id="SM00836">
    <property type="entry name" value="DALR_1"/>
    <property type="match status" value="1"/>
</dbReference>
<evidence type="ECO:0000259" key="13">
    <source>
        <dbReference type="SMART" id="SM00836"/>
    </source>
</evidence>
<evidence type="ECO:0000256" key="7">
    <source>
        <dbReference type="ARBA" id="ARBA00022840"/>
    </source>
</evidence>
<dbReference type="SMART" id="SM01016">
    <property type="entry name" value="Arg_tRNA_synt_N"/>
    <property type="match status" value="1"/>
</dbReference>
<dbReference type="InterPro" id="IPR008909">
    <property type="entry name" value="DALR_anticod-bd"/>
</dbReference>
<gene>
    <name evidence="11" type="primary">argS</name>
    <name evidence="15" type="ORF">ENV30_04590</name>
</gene>
<dbReference type="PANTHER" id="PTHR11956">
    <property type="entry name" value="ARGINYL-TRNA SYNTHETASE"/>
    <property type="match status" value="1"/>
</dbReference>
<comment type="similarity">
    <text evidence="2 11 12">Belongs to the class-I aminoacyl-tRNA synthetase family.</text>
</comment>
<dbReference type="InterPro" id="IPR014729">
    <property type="entry name" value="Rossmann-like_a/b/a_fold"/>
</dbReference>
<keyword evidence="8 11" id="KW-0648">Protein biosynthesis</keyword>
<dbReference type="SUPFAM" id="SSF47323">
    <property type="entry name" value="Anticodon-binding domain of a subclass of class I aminoacyl-tRNA synthetases"/>
    <property type="match status" value="1"/>
</dbReference>
<dbReference type="SUPFAM" id="SSF55190">
    <property type="entry name" value="Arginyl-tRNA synthetase (ArgRS), N-terminal 'additional' domain"/>
    <property type="match status" value="1"/>
</dbReference>
<feature type="short sequence motif" description="'HIGH' region" evidence="11">
    <location>
        <begin position="128"/>
        <end position="138"/>
    </location>
</feature>
<dbReference type="SUPFAM" id="SSF52374">
    <property type="entry name" value="Nucleotidylyl transferase"/>
    <property type="match status" value="1"/>
</dbReference>
<dbReference type="GO" id="GO:0004814">
    <property type="term" value="F:arginine-tRNA ligase activity"/>
    <property type="evidence" value="ECO:0007669"/>
    <property type="project" value="UniProtKB-UniRule"/>
</dbReference>
<comment type="subcellular location">
    <subcellularLocation>
        <location evidence="1 11">Cytoplasm</location>
    </subcellularLocation>
</comment>